<dbReference type="AlphaFoldDB" id="A0A8X6T7Y0"/>
<evidence type="ECO:0000313" key="2">
    <source>
        <dbReference type="Proteomes" id="UP000887013"/>
    </source>
</evidence>
<dbReference type="EMBL" id="BMAW01004055">
    <property type="protein sequence ID" value="GFS86676.1"/>
    <property type="molecule type" value="Genomic_DNA"/>
</dbReference>
<proteinExistence type="predicted"/>
<gene>
    <name evidence="1" type="ORF">NPIL_474961</name>
</gene>
<protein>
    <submittedName>
        <fullName evidence="1">Uncharacterized protein</fullName>
    </submittedName>
</protein>
<dbReference type="Proteomes" id="UP000887013">
    <property type="component" value="Unassembled WGS sequence"/>
</dbReference>
<reference evidence="1" key="1">
    <citation type="submission" date="2020-08" db="EMBL/GenBank/DDBJ databases">
        <title>Multicomponent nature underlies the extraordinary mechanical properties of spider dragline silk.</title>
        <authorList>
            <person name="Kono N."/>
            <person name="Nakamura H."/>
            <person name="Mori M."/>
            <person name="Yoshida Y."/>
            <person name="Ohtoshi R."/>
            <person name="Malay A.D."/>
            <person name="Moran D.A.P."/>
            <person name="Tomita M."/>
            <person name="Numata K."/>
            <person name="Arakawa K."/>
        </authorList>
    </citation>
    <scope>NUCLEOTIDE SEQUENCE</scope>
</reference>
<accession>A0A8X6T7Y0</accession>
<comment type="caution">
    <text evidence="1">The sequence shown here is derived from an EMBL/GenBank/DDBJ whole genome shotgun (WGS) entry which is preliminary data.</text>
</comment>
<sequence length="102" mass="11384">MKTTVPNNSSHTVAIAAINEIKKILSSVAFVLLQLKELLIKCRNTSQNVQLLRLLKRVLALELASPSKTLKLFSVLLMEMFNCATLEVSVDSPKTRENVNME</sequence>
<evidence type="ECO:0000313" key="1">
    <source>
        <dbReference type="EMBL" id="GFS86676.1"/>
    </source>
</evidence>
<organism evidence="1 2">
    <name type="scientific">Nephila pilipes</name>
    <name type="common">Giant wood spider</name>
    <name type="synonym">Nephila maculata</name>
    <dbReference type="NCBI Taxonomy" id="299642"/>
    <lineage>
        <taxon>Eukaryota</taxon>
        <taxon>Metazoa</taxon>
        <taxon>Ecdysozoa</taxon>
        <taxon>Arthropoda</taxon>
        <taxon>Chelicerata</taxon>
        <taxon>Arachnida</taxon>
        <taxon>Araneae</taxon>
        <taxon>Araneomorphae</taxon>
        <taxon>Entelegynae</taxon>
        <taxon>Araneoidea</taxon>
        <taxon>Nephilidae</taxon>
        <taxon>Nephila</taxon>
    </lineage>
</organism>
<name>A0A8X6T7Y0_NEPPI</name>
<keyword evidence="2" id="KW-1185">Reference proteome</keyword>